<keyword evidence="2 4" id="KW-0238">DNA-binding</keyword>
<keyword evidence="1" id="KW-0805">Transcription regulation</keyword>
<evidence type="ECO:0000256" key="2">
    <source>
        <dbReference type="ARBA" id="ARBA00023125"/>
    </source>
</evidence>
<comment type="caution">
    <text evidence="6">The sequence shown here is derived from an EMBL/GenBank/DDBJ whole genome shotgun (WGS) entry which is preliminary data.</text>
</comment>
<dbReference type="Pfam" id="PF00440">
    <property type="entry name" value="TetR_N"/>
    <property type="match status" value="1"/>
</dbReference>
<sequence length="180" mass="19615">MALTEERIVATAHALLVDRGLPDLTMRRIAAELDVRPGALYYHVDSKQQLLARIAARVLRPLQAPAPDEDPRELMERFRRLVLPLRDGGDLMLVAFGLDPRLPPVPGLVGQLTARGFDEDDAERRAAAAVRLSLGAVAVEQNAALLRAADPQSADDAAREAARRAAEDRLHVRGIDLLLG</sequence>
<feature type="DNA-binding region" description="H-T-H motif" evidence="4">
    <location>
        <begin position="25"/>
        <end position="44"/>
    </location>
</feature>
<keyword evidence="7" id="KW-1185">Reference proteome</keyword>
<name>A0ABP6RFL7_9MICC</name>
<dbReference type="PANTHER" id="PTHR30055:SF151">
    <property type="entry name" value="TRANSCRIPTIONAL REGULATORY PROTEIN"/>
    <property type="match status" value="1"/>
</dbReference>
<evidence type="ECO:0000256" key="4">
    <source>
        <dbReference type="PROSITE-ProRule" id="PRU00335"/>
    </source>
</evidence>
<evidence type="ECO:0000256" key="1">
    <source>
        <dbReference type="ARBA" id="ARBA00023015"/>
    </source>
</evidence>
<dbReference type="InterPro" id="IPR036271">
    <property type="entry name" value="Tet_transcr_reg_TetR-rel_C_sf"/>
</dbReference>
<proteinExistence type="predicted"/>
<organism evidence="6 7">
    <name type="scientific">Nesterenkonia halobia</name>
    <dbReference type="NCBI Taxonomy" id="37922"/>
    <lineage>
        <taxon>Bacteria</taxon>
        <taxon>Bacillati</taxon>
        <taxon>Actinomycetota</taxon>
        <taxon>Actinomycetes</taxon>
        <taxon>Micrococcales</taxon>
        <taxon>Micrococcaceae</taxon>
        <taxon>Nesterenkonia</taxon>
    </lineage>
</organism>
<evidence type="ECO:0000259" key="5">
    <source>
        <dbReference type="PROSITE" id="PS50977"/>
    </source>
</evidence>
<evidence type="ECO:0000313" key="7">
    <source>
        <dbReference type="Proteomes" id="UP001501736"/>
    </source>
</evidence>
<dbReference type="PROSITE" id="PS50977">
    <property type="entry name" value="HTH_TETR_2"/>
    <property type="match status" value="1"/>
</dbReference>
<evidence type="ECO:0000313" key="6">
    <source>
        <dbReference type="EMBL" id="GAA3288609.1"/>
    </source>
</evidence>
<dbReference type="Gene3D" id="1.10.357.10">
    <property type="entry name" value="Tetracycline Repressor, domain 2"/>
    <property type="match status" value="1"/>
</dbReference>
<dbReference type="InterPro" id="IPR050109">
    <property type="entry name" value="HTH-type_TetR-like_transc_reg"/>
</dbReference>
<protein>
    <recommendedName>
        <fullName evidence="5">HTH tetR-type domain-containing protein</fullName>
    </recommendedName>
</protein>
<dbReference type="Proteomes" id="UP001501736">
    <property type="component" value="Unassembled WGS sequence"/>
</dbReference>
<dbReference type="RefSeq" id="WP_344722413.1">
    <property type="nucleotide sequence ID" value="NZ_BAAAYG010000018.1"/>
</dbReference>
<dbReference type="SUPFAM" id="SSF48498">
    <property type="entry name" value="Tetracyclin repressor-like, C-terminal domain"/>
    <property type="match status" value="1"/>
</dbReference>
<feature type="domain" description="HTH tetR-type" evidence="5">
    <location>
        <begin position="2"/>
        <end position="62"/>
    </location>
</feature>
<dbReference type="InterPro" id="IPR009057">
    <property type="entry name" value="Homeodomain-like_sf"/>
</dbReference>
<keyword evidence="3" id="KW-0804">Transcription</keyword>
<reference evidence="7" key="1">
    <citation type="journal article" date="2019" name="Int. J. Syst. Evol. Microbiol.">
        <title>The Global Catalogue of Microorganisms (GCM) 10K type strain sequencing project: providing services to taxonomists for standard genome sequencing and annotation.</title>
        <authorList>
            <consortium name="The Broad Institute Genomics Platform"/>
            <consortium name="The Broad Institute Genome Sequencing Center for Infectious Disease"/>
            <person name="Wu L."/>
            <person name="Ma J."/>
        </authorList>
    </citation>
    <scope>NUCLEOTIDE SEQUENCE [LARGE SCALE GENOMIC DNA]</scope>
    <source>
        <strain evidence="7">JCM 11483</strain>
    </source>
</reference>
<evidence type="ECO:0000256" key="3">
    <source>
        <dbReference type="ARBA" id="ARBA00023163"/>
    </source>
</evidence>
<dbReference type="InterPro" id="IPR001647">
    <property type="entry name" value="HTH_TetR"/>
</dbReference>
<dbReference type="Gene3D" id="1.10.10.60">
    <property type="entry name" value="Homeodomain-like"/>
    <property type="match status" value="1"/>
</dbReference>
<dbReference type="EMBL" id="BAAAYG010000018">
    <property type="protein sequence ID" value="GAA3288609.1"/>
    <property type="molecule type" value="Genomic_DNA"/>
</dbReference>
<dbReference type="PRINTS" id="PR00455">
    <property type="entry name" value="HTHTETR"/>
</dbReference>
<dbReference type="SUPFAM" id="SSF46689">
    <property type="entry name" value="Homeodomain-like"/>
    <property type="match status" value="1"/>
</dbReference>
<gene>
    <name evidence="6" type="ORF">GCM10020260_27530</name>
</gene>
<accession>A0ABP6RFL7</accession>
<dbReference type="PANTHER" id="PTHR30055">
    <property type="entry name" value="HTH-TYPE TRANSCRIPTIONAL REGULATOR RUTR"/>
    <property type="match status" value="1"/>
</dbReference>